<feature type="transmembrane region" description="Helical" evidence="10">
    <location>
        <begin position="199"/>
        <end position="222"/>
    </location>
</feature>
<evidence type="ECO:0000256" key="1">
    <source>
        <dbReference type="ARBA" id="ARBA00004127"/>
    </source>
</evidence>
<comment type="caution">
    <text evidence="12">The sequence shown here is derived from an EMBL/GenBank/DDBJ whole genome shotgun (WGS) entry which is preliminary data.</text>
</comment>
<dbReference type="PANTHER" id="PTHR22883:SF43">
    <property type="entry name" value="PALMITOYLTRANSFERASE APP"/>
    <property type="match status" value="1"/>
</dbReference>
<proteinExistence type="inferred from homology"/>
<dbReference type="GO" id="GO:0005794">
    <property type="term" value="C:Golgi apparatus"/>
    <property type="evidence" value="ECO:0007669"/>
    <property type="project" value="TreeGrafter"/>
</dbReference>
<keyword evidence="6" id="KW-0564">Palmitate</keyword>
<dbReference type="OrthoDB" id="9909019at2759"/>
<reference evidence="12" key="1">
    <citation type="submission" date="2021-05" db="EMBL/GenBank/DDBJ databases">
        <title>The genome of the haptophyte Pavlova lutheri (Diacronema luteri, Pavlovales) - a model for lipid biosynthesis in eukaryotic algae.</title>
        <authorList>
            <person name="Hulatt C.J."/>
            <person name="Posewitz M.C."/>
        </authorList>
    </citation>
    <scope>NUCLEOTIDE SEQUENCE</scope>
    <source>
        <strain evidence="12">NIVA-4/92</strain>
    </source>
</reference>
<evidence type="ECO:0000256" key="3">
    <source>
        <dbReference type="ARBA" id="ARBA00022692"/>
    </source>
</evidence>
<dbReference type="Proteomes" id="UP000751190">
    <property type="component" value="Unassembled WGS sequence"/>
</dbReference>
<dbReference type="InterPro" id="IPR039859">
    <property type="entry name" value="PFA4/ZDH16/20/ERF2-like"/>
</dbReference>
<dbReference type="EC" id="2.3.1.225" evidence="10"/>
<dbReference type="GO" id="GO:0006612">
    <property type="term" value="P:protein targeting to membrane"/>
    <property type="evidence" value="ECO:0007669"/>
    <property type="project" value="TreeGrafter"/>
</dbReference>
<feature type="transmembrane region" description="Helical" evidence="10">
    <location>
        <begin position="96"/>
        <end position="115"/>
    </location>
</feature>
<evidence type="ECO:0000256" key="6">
    <source>
        <dbReference type="ARBA" id="ARBA00023139"/>
    </source>
</evidence>
<accession>A0A8J5XX69</accession>
<keyword evidence="2 10" id="KW-0808">Transferase</keyword>
<sequence>MDGDEAERVDEEVALIHGEADDADTRKRGFRRRASAPSSALADEVAEGWHEWSERLLMRFCGPLCVLGLTGGTIAACNRFVTPSISPPELGALVETVRAVFALVALGFLVAVNCADPGSLCRWTAAEGRPDELDALPQGRTRTDEATLTNGDVYRWCTTCRLWRPPRASHCAQCERCFLRYDHHCPWVGNCIGALNHRFFASFVLFIGIAGGTVPVSTWLAFMQAPPGVVPHALLGHATGSALATRAAQLTLSLTSSGALMGFLALCSTCYCGTLVCFGLASWTMLLCDTTTKERFGHEKQELDCEETCSHMRSGEWQREMGAILCGPVRRRDH</sequence>
<evidence type="ECO:0000256" key="5">
    <source>
        <dbReference type="ARBA" id="ARBA00023136"/>
    </source>
</evidence>
<comment type="subcellular location">
    <subcellularLocation>
        <location evidence="1">Endomembrane system</location>
        <topology evidence="1">Multi-pass membrane protein</topology>
    </subcellularLocation>
</comment>
<organism evidence="12 13">
    <name type="scientific">Diacronema lutheri</name>
    <name type="common">Unicellular marine alga</name>
    <name type="synonym">Monochrysis lutheri</name>
    <dbReference type="NCBI Taxonomy" id="2081491"/>
    <lineage>
        <taxon>Eukaryota</taxon>
        <taxon>Haptista</taxon>
        <taxon>Haptophyta</taxon>
        <taxon>Pavlovophyceae</taxon>
        <taxon>Pavlovales</taxon>
        <taxon>Pavlovaceae</taxon>
        <taxon>Diacronema</taxon>
    </lineage>
</organism>
<dbReference type="AlphaFoldDB" id="A0A8J5XX69"/>
<keyword evidence="3 10" id="KW-0812">Transmembrane</keyword>
<keyword evidence="7" id="KW-0449">Lipoprotein</keyword>
<dbReference type="GO" id="GO:0019706">
    <property type="term" value="F:protein-cysteine S-palmitoyltransferase activity"/>
    <property type="evidence" value="ECO:0007669"/>
    <property type="project" value="UniProtKB-EC"/>
</dbReference>
<dbReference type="Pfam" id="PF01529">
    <property type="entry name" value="DHHC"/>
    <property type="match status" value="1"/>
</dbReference>
<evidence type="ECO:0000313" key="13">
    <source>
        <dbReference type="Proteomes" id="UP000751190"/>
    </source>
</evidence>
<dbReference type="GO" id="GO:0005783">
    <property type="term" value="C:endoplasmic reticulum"/>
    <property type="evidence" value="ECO:0007669"/>
    <property type="project" value="TreeGrafter"/>
</dbReference>
<evidence type="ECO:0000256" key="4">
    <source>
        <dbReference type="ARBA" id="ARBA00022989"/>
    </source>
</evidence>
<feature type="domain" description="Palmitoyltransferase DHHC" evidence="11">
    <location>
        <begin position="155"/>
        <end position="295"/>
    </location>
</feature>
<evidence type="ECO:0000256" key="8">
    <source>
        <dbReference type="ARBA" id="ARBA00023315"/>
    </source>
</evidence>
<keyword evidence="8 10" id="KW-0012">Acyltransferase</keyword>
<feature type="transmembrane region" description="Helical" evidence="10">
    <location>
        <begin position="56"/>
        <end position="76"/>
    </location>
</feature>
<dbReference type="EMBL" id="JAGTXO010000001">
    <property type="protein sequence ID" value="KAG8470162.1"/>
    <property type="molecule type" value="Genomic_DNA"/>
</dbReference>
<evidence type="ECO:0000256" key="2">
    <source>
        <dbReference type="ARBA" id="ARBA00022679"/>
    </source>
</evidence>
<evidence type="ECO:0000256" key="10">
    <source>
        <dbReference type="RuleBase" id="RU079119"/>
    </source>
</evidence>
<feature type="transmembrane region" description="Helical" evidence="10">
    <location>
        <begin position="260"/>
        <end position="286"/>
    </location>
</feature>
<keyword evidence="4 10" id="KW-1133">Transmembrane helix</keyword>
<protein>
    <recommendedName>
        <fullName evidence="10">Palmitoyltransferase</fullName>
        <ecNumber evidence="10">2.3.1.225</ecNumber>
    </recommendedName>
</protein>
<evidence type="ECO:0000313" key="12">
    <source>
        <dbReference type="EMBL" id="KAG8470162.1"/>
    </source>
</evidence>
<comment type="similarity">
    <text evidence="10">Belongs to the DHHC palmitoyltransferase family.</text>
</comment>
<evidence type="ECO:0000256" key="7">
    <source>
        <dbReference type="ARBA" id="ARBA00023288"/>
    </source>
</evidence>
<comment type="catalytic activity">
    <reaction evidence="9 10">
        <text>L-cysteinyl-[protein] + hexadecanoyl-CoA = S-hexadecanoyl-L-cysteinyl-[protein] + CoA</text>
        <dbReference type="Rhea" id="RHEA:36683"/>
        <dbReference type="Rhea" id="RHEA-COMP:10131"/>
        <dbReference type="Rhea" id="RHEA-COMP:11032"/>
        <dbReference type="ChEBI" id="CHEBI:29950"/>
        <dbReference type="ChEBI" id="CHEBI:57287"/>
        <dbReference type="ChEBI" id="CHEBI:57379"/>
        <dbReference type="ChEBI" id="CHEBI:74151"/>
        <dbReference type="EC" id="2.3.1.225"/>
    </reaction>
</comment>
<dbReference type="PANTHER" id="PTHR22883">
    <property type="entry name" value="ZINC FINGER DHHC DOMAIN CONTAINING PROTEIN"/>
    <property type="match status" value="1"/>
</dbReference>
<dbReference type="PROSITE" id="PS50216">
    <property type="entry name" value="DHHC"/>
    <property type="match status" value="1"/>
</dbReference>
<dbReference type="InterPro" id="IPR001594">
    <property type="entry name" value="Palmitoyltrfase_DHHC"/>
</dbReference>
<evidence type="ECO:0000256" key="9">
    <source>
        <dbReference type="ARBA" id="ARBA00048048"/>
    </source>
</evidence>
<keyword evidence="13" id="KW-1185">Reference proteome</keyword>
<comment type="domain">
    <text evidence="10">The DHHC domain is required for palmitoyltransferase activity.</text>
</comment>
<evidence type="ECO:0000259" key="11">
    <source>
        <dbReference type="Pfam" id="PF01529"/>
    </source>
</evidence>
<keyword evidence="5 10" id="KW-0472">Membrane</keyword>
<gene>
    <name evidence="12" type="ORF">KFE25_008583</name>
</gene>
<name>A0A8J5XX69_DIALT</name>